<accession>K5DLV7</accession>
<dbReference type="Gene3D" id="1.25.10.10">
    <property type="entry name" value="Leucine-rich Repeat Variant"/>
    <property type="match status" value="1"/>
</dbReference>
<dbReference type="EMBL" id="AMCW01000027">
    <property type="protein sequence ID" value="EKK03463.1"/>
    <property type="molecule type" value="Genomic_DNA"/>
</dbReference>
<proteinExistence type="predicted"/>
<dbReference type="RefSeq" id="WP_007331148.1">
    <property type="nucleotide sequence ID" value="NZ_AMCW01000027.1"/>
</dbReference>
<dbReference type="PATRIC" id="fig|993517.3.peg.1330"/>
<evidence type="ECO:0000313" key="2">
    <source>
        <dbReference type="Proteomes" id="UP000007993"/>
    </source>
</evidence>
<dbReference type="SUPFAM" id="SSF48371">
    <property type="entry name" value="ARM repeat"/>
    <property type="match status" value="1"/>
</dbReference>
<dbReference type="Pfam" id="PF13646">
    <property type="entry name" value="HEAT_2"/>
    <property type="match status" value="1"/>
</dbReference>
<evidence type="ECO:0000313" key="1">
    <source>
        <dbReference type="EMBL" id="EKK03463.1"/>
    </source>
</evidence>
<dbReference type="Proteomes" id="UP000007993">
    <property type="component" value="Unassembled WGS sequence"/>
</dbReference>
<dbReference type="AlphaFoldDB" id="K5DLV7"/>
<gene>
    <name evidence="1" type="ORF">RBSH_01215</name>
</gene>
<comment type="caution">
    <text evidence="1">The sequence shown here is derived from an EMBL/GenBank/DDBJ whole genome shotgun (WGS) entry which is preliminary data.</text>
</comment>
<protein>
    <recommendedName>
        <fullName evidence="3">HEAT repeat domain-containing protein</fullName>
    </recommendedName>
</protein>
<dbReference type="InterPro" id="IPR011989">
    <property type="entry name" value="ARM-like"/>
</dbReference>
<sequence length="227" mass="25176">MSADRAALDLQHMTERLLACRDKPKRQYFVEQIGRIWNPGRQHSSFRPFREPTRLHHPPTDASIQAVASFASDPSHFVRHAVAKSLSSHPEAAVVSITAFMSLLGDADASVRIAAADGLCYADVPSNNAEKLVPFLQDSIWLVRWGVAAALSSTTYRRNAWDAMKTSIPANAEHIDSWSWRARNFVGELQTDVDTLAKLRECVESLGRRSPFGYATKALLAMAETRG</sequence>
<reference evidence="1 2" key="1">
    <citation type="journal article" date="2013" name="Mar. Genomics">
        <title>Expression of sulfatases in Rhodopirellula baltica and the diversity of sulfatases in the genus Rhodopirellula.</title>
        <authorList>
            <person name="Wegner C.E."/>
            <person name="Richter-Heitmann T."/>
            <person name="Klindworth A."/>
            <person name="Klockow C."/>
            <person name="Richter M."/>
            <person name="Achstetter T."/>
            <person name="Glockner F.O."/>
            <person name="Harder J."/>
        </authorList>
    </citation>
    <scope>NUCLEOTIDE SEQUENCE [LARGE SCALE GENOMIC DNA]</scope>
    <source>
        <strain evidence="1 2">SH28</strain>
    </source>
</reference>
<name>K5DLV7_RHOBT</name>
<dbReference type="InterPro" id="IPR016024">
    <property type="entry name" value="ARM-type_fold"/>
</dbReference>
<organism evidence="1 2">
    <name type="scientific">Rhodopirellula baltica SH28</name>
    <dbReference type="NCBI Taxonomy" id="993517"/>
    <lineage>
        <taxon>Bacteria</taxon>
        <taxon>Pseudomonadati</taxon>
        <taxon>Planctomycetota</taxon>
        <taxon>Planctomycetia</taxon>
        <taxon>Pirellulales</taxon>
        <taxon>Pirellulaceae</taxon>
        <taxon>Rhodopirellula</taxon>
    </lineage>
</organism>
<evidence type="ECO:0008006" key="3">
    <source>
        <dbReference type="Google" id="ProtNLM"/>
    </source>
</evidence>